<evidence type="ECO:0000259" key="2">
    <source>
        <dbReference type="Pfam" id="PF19424"/>
    </source>
</evidence>
<reference evidence="4 5" key="2">
    <citation type="submission" date="2018-11" db="EMBL/GenBank/DDBJ databases">
        <authorList>
            <consortium name="Pathogen Informatics"/>
        </authorList>
    </citation>
    <scope>NUCLEOTIDE SEQUENCE [LARGE SCALE GENOMIC DNA]</scope>
</reference>
<protein>
    <submittedName>
        <fullName evidence="6">UNC80 domain-containing protein</fullName>
    </submittedName>
</protein>
<sequence>MSFSNRPSTVNLNLPPRKLVNLRGIQEGIRRFSFFLETCRPGSYPDPPLLAALLDLKSPVLARASLLLECASFVHRCNKGDWPEWIRSSSARQFSGFASNNPLGNRGTPSSTRRMHLIQRAAGRCFYQWGCQLSSRLCRIMETGGAVCHGVRPKKPDTHRRDLIIYDDLEDFFDEVYYNELRKQLRRLSKCSDSFSSSGIVNDESGERCPPALLFLACILLNEITAFLRETFQTIPLSRGNKSTLNTSNWEKLMSSRRWSILSNTFNPQQHQQTPTSVQSIVDVNPSIHQGDRRISLSTNDEESSRSSHEPPDENVSLGDKKGWRLTQGRQRLLRYGSPSNTASQPSDTMEKIHRTTRNLRSSKGVLNEDEKDGAADIGIKPFLKENLVLATGIVVSGSSGGSELKEARKQSNDTTASTEIGPKMNTATSVPSSTQGSTSRPNVSHYSQSQQNFDADEELMCKNLPWIKTAIDMANSFNLMCNHERVCHPWCFERVYRQCYRLTEALRKVYGEKLPAPGHLDKRKAMVDAWLNRQENIKKYTQRLSGYAINRRESAVVRQGAMLDRSSMALRTLLIEKLGELEENKEGRGRNISLQDSDEQIEMSQNPANTSPSPMLSYISTQVLCVAHAPFSTLLKSCLILRDEHFRDMLDICWYLLIHRDKHIVASVASFFIVSSVRNSEQTVGVIRRSLSSTDSKVRTEALRRFHALWRNRFHVWLKMDDGAQLVFKVPPPGIDFTLPSPPIGQSHITIADPPWMPHEKTKVEELCLKEEEQATSQTIMTMTRTRRKQKEEMVRRAVHESEEHESGLRQKFPLRATAIIQQAAYEPALFHHQPPQVIADSNGEECDMHVSSSRQQMPVAQPLFPSSILSVVPTIIEMLDDVKLDIFGKSVSDVAEKIIWSCIVEDPALFFRHFLEKITNRTRQAIHNLSNNFQEHLISLMRKMILRFQPLPCQTAYTLMNYFVRFALSSLQFGFVMHYVRTPCEGSDQAISAALSIAWLIAPHVHGLYFKDLKQTLKKEQCDQALMITANVPSAKKIIVHGPESGSGGIPSQFPIHEDTQFQQLLTDSLEFFNIHEKDVEYYFLIDTKTNSVHNPSSYVRDFYFFHRSFYPQLTLIKMNPDEAHFRMRQMAFIQKFIEVGKVLLTHSALVHSSENVIPQRIFFLHDEFTHLPSFPRKSLETCFGMYGGPFGRELYSMDNMHKFVWALLMSDMIEKMENAFMFGDLHLFINVINGITLLHCENFTILRRCMATYISMAIHFSTLFASEVIYTNDNGFEVNPMKVKAKYWFKLLHSMESMADTNDPIDILGLVNEAKPLKRLFFFSALLILVLDRTPVYFLRV</sequence>
<gene>
    <name evidence="4" type="ORF">TCLT_LOCUS7240</name>
</gene>
<organism evidence="6">
    <name type="scientific">Thelazia callipaeda</name>
    <name type="common">Oriental eyeworm</name>
    <name type="synonym">Parasitic nematode</name>
    <dbReference type="NCBI Taxonomy" id="103827"/>
    <lineage>
        <taxon>Eukaryota</taxon>
        <taxon>Metazoa</taxon>
        <taxon>Ecdysozoa</taxon>
        <taxon>Nematoda</taxon>
        <taxon>Chromadorea</taxon>
        <taxon>Rhabditida</taxon>
        <taxon>Spirurina</taxon>
        <taxon>Spiruromorpha</taxon>
        <taxon>Thelazioidea</taxon>
        <taxon>Thelaziidae</taxon>
        <taxon>Thelazia</taxon>
    </lineage>
</organism>
<dbReference type="Pfam" id="PF19424">
    <property type="entry name" value="UNC80"/>
    <property type="match status" value="1"/>
</dbReference>
<dbReference type="InterPro" id="IPR046460">
    <property type="entry name" value="UNC80_C"/>
</dbReference>
<dbReference type="InterPro" id="IPR016024">
    <property type="entry name" value="ARM-type_fold"/>
</dbReference>
<name>A0A0N5D2X0_THECL</name>
<feature type="region of interest" description="Disordered" evidence="1">
    <location>
        <begin position="289"/>
        <end position="324"/>
    </location>
</feature>
<dbReference type="WBParaSite" id="TCLT_0000725101-mRNA-1">
    <property type="protein sequence ID" value="TCLT_0000725101-mRNA-1"/>
    <property type="gene ID" value="TCLT_0000725101"/>
</dbReference>
<feature type="region of interest" description="Disordered" evidence="1">
    <location>
        <begin position="399"/>
        <end position="450"/>
    </location>
</feature>
<dbReference type="OMA" id="YYFLIDT"/>
<dbReference type="EMBL" id="UYYF01004488">
    <property type="protein sequence ID" value="VDN04676.1"/>
    <property type="molecule type" value="Genomic_DNA"/>
</dbReference>
<feature type="compositionally biased region" description="Basic and acidic residues" evidence="1">
    <location>
        <begin position="303"/>
        <end position="312"/>
    </location>
</feature>
<proteinExistence type="predicted"/>
<keyword evidence="5" id="KW-1185">Reference proteome</keyword>
<dbReference type="PANTHER" id="PTHR31781">
    <property type="entry name" value="UNC80"/>
    <property type="match status" value="1"/>
</dbReference>
<feature type="compositionally biased region" description="Polar residues" evidence="1">
    <location>
        <begin position="603"/>
        <end position="613"/>
    </location>
</feature>
<dbReference type="GO" id="GO:0005261">
    <property type="term" value="F:monoatomic cation channel activity"/>
    <property type="evidence" value="ECO:0007669"/>
    <property type="project" value="TreeGrafter"/>
</dbReference>
<evidence type="ECO:0000259" key="3">
    <source>
        <dbReference type="Pfam" id="PF20262"/>
    </source>
</evidence>
<dbReference type="Pfam" id="PF20262">
    <property type="entry name" value="UNC80_C"/>
    <property type="match status" value="1"/>
</dbReference>
<evidence type="ECO:0000313" key="5">
    <source>
        <dbReference type="Proteomes" id="UP000276776"/>
    </source>
</evidence>
<dbReference type="InterPro" id="IPR045852">
    <property type="entry name" value="UNC80_central"/>
</dbReference>
<dbReference type="PANTHER" id="PTHR31781:SF1">
    <property type="entry name" value="PROTEIN UNC-80 HOMOLOG"/>
    <property type="match status" value="1"/>
</dbReference>
<dbReference type="GO" id="GO:0030424">
    <property type="term" value="C:axon"/>
    <property type="evidence" value="ECO:0007669"/>
    <property type="project" value="TreeGrafter"/>
</dbReference>
<reference evidence="6" key="1">
    <citation type="submission" date="2016-04" db="UniProtKB">
        <authorList>
            <consortium name="WormBaseParasite"/>
        </authorList>
    </citation>
    <scope>IDENTIFICATION</scope>
</reference>
<feature type="domain" description="Protein UNC80 C-terminal" evidence="3">
    <location>
        <begin position="846"/>
        <end position="1269"/>
    </location>
</feature>
<feature type="compositionally biased region" description="Polar residues" evidence="1">
    <location>
        <begin position="426"/>
        <end position="450"/>
    </location>
</feature>
<feature type="region of interest" description="Disordered" evidence="1">
    <location>
        <begin position="587"/>
        <end position="613"/>
    </location>
</feature>
<evidence type="ECO:0000256" key="1">
    <source>
        <dbReference type="SAM" id="MobiDB-lite"/>
    </source>
</evidence>
<evidence type="ECO:0000313" key="4">
    <source>
        <dbReference type="EMBL" id="VDN04676.1"/>
    </source>
</evidence>
<dbReference type="GO" id="GO:0055080">
    <property type="term" value="P:monoatomic cation homeostasis"/>
    <property type="evidence" value="ECO:0007669"/>
    <property type="project" value="TreeGrafter"/>
</dbReference>
<dbReference type="Proteomes" id="UP000276776">
    <property type="component" value="Unassembled WGS sequence"/>
</dbReference>
<evidence type="ECO:0000313" key="6">
    <source>
        <dbReference type="WBParaSite" id="TCLT_0000725101-mRNA-1"/>
    </source>
</evidence>
<accession>A0A0N5D2X0</accession>
<dbReference type="SUPFAM" id="SSF48371">
    <property type="entry name" value="ARM repeat"/>
    <property type="match status" value="1"/>
</dbReference>
<feature type="domain" description="Protein UNC80 central region" evidence="2">
    <location>
        <begin position="176"/>
        <end position="834"/>
    </location>
</feature>
<dbReference type="GO" id="GO:0034703">
    <property type="term" value="C:cation channel complex"/>
    <property type="evidence" value="ECO:0007669"/>
    <property type="project" value="TreeGrafter"/>
</dbReference>
<dbReference type="OrthoDB" id="5584001at2759"/>
<dbReference type="STRING" id="103827.A0A0N5D2X0"/>